<dbReference type="Pfam" id="PF07993">
    <property type="entry name" value="NAD_binding_4"/>
    <property type="match status" value="1"/>
</dbReference>
<dbReference type="GO" id="GO:0080019">
    <property type="term" value="F:alcohol-forming very long-chain fatty acyl-CoA reductase activity"/>
    <property type="evidence" value="ECO:0007669"/>
    <property type="project" value="InterPro"/>
</dbReference>
<dbReference type="InterPro" id="IPR026055">
    <property type="entry name" value="FAR"/>
</dbReference>
<evidence type="ECO:0000313" key="3">
    <source>
        <dbReference type="Proteomes" id="UP000501705"/>
    </source>
</evidence>
<dbReference type="InterPro" id="IPR013120">
    <property type="entry name" value="FAR_NAD-bd"/>
</dbReference>
<organism evidence="2 3">
    <name type="scientific">Nocardia brasiliensis</name>
    <dbReference type="NCBI Taxonomy" id="37326"/>
    <lineage>
        <taxon>Bacteria</taxon>
        <taxon>Bacillati</taxon>
        <taxon>Actinomycetota</taxon>
        <taxon>Actinomycetes</taxon>
        <taxon>Mycobacteriales</taxon>
        <taxon>Nocardiaceae</taxon>
        <taxon>Nocardia</taxon>
    </lineage>
</organism>
<name>A0A6G9XTZ6_NOCBR</name>
<dbReference type="PANTHER" id="PTHR11011">
    <property type="entry name" value="MALE STERILITY PROTEIN 2-RELATED"/>
    <property type="match status" value="1"/>
</dbReference>
<feature type="domain" description="Thioester reductase (TE)" evidence="1">
    <location>
        <begin position="6"/>
        <end position="251"/>
    </location>
</feature>
<reference evidence="2 3" key="1">
    <citation type="journal article" date="2019" name="ACS Chem. Biol.">
        <title>Identification and Mobilization of a Cryptic Antibiotic Biosynthesis Gene Locus from a Human-Pathogenic Nocardia Isolate.</title>
        <authorList>
            <person name="Herisse M."/>
            <person name="Ishida K."/>
            <person name="Porter J.L."/>
            <person name="Howden B."/>
            <person name="Hertweck C."/>
            <person name="Stinear T.P."/>
            <person name="Pidot S.J."/>
        </authorList>
    </citation>
    <scope>NUCLEOTIDE SEQUENCE [LARGE SCALE GENOMIC DNA]</scope>
    <source>
        <strain evidence="2 3">AUSMDU00024985</strain>
    </source>
</reference>
<dbReference type="SUPFAM" id="SSF51735">
    <property type="entry name" value="NAD(P)-binding Rossmann-fold domains"/>
    <property type="match status" value="1"/>
</dbReference>
<dbReference type="Gene3D" id="3.40.50.720">
    <property type="entry name" value="NAD(P)-binding Rossmann-like Domain"/>
    <property type="match status" value="1"/>
</dbReference>
<evidence type="ECO:0000259" key="1">
    <source>
        <dbReference type="Pfam" id="PF07993"/>
    </source>
</evidence>
<sequence length="368" mass="40078">MSGYLITGATGFVGGALTLELLRSTAAPIHVLVRGSAAAADERVWSALGTAVQRYGLDHELLVRNRDRVRVITGDLTDDDLARRLPAGGIDEVWHCAASLKFDDRSRREIFAVNVSGSARLADLAERIGARRFNYMSTAYVTGAATGRLAESPVPHDISVNNQYERSKVAAETMLLTRTSLPTCIWRPSIVVGHSRTFAATGFTGFYGFVRGVVLLARRLQQGNGGSTRRLRFMADPTAEINLVPVDSVVRQAVWLSTQPGFDARIVHLTNRSAPTIGDIAAALALRIGIHDFEFVSSRAELGLLERGMHSAMHFFVPQGRGTKHFAQDIAERYGSPIDAPMDVHYLQALIDWYLDHAQPVGSSLAAV</sequence>
<dbReference type="InterPro" id="IPR036291">
    <property type="entry name" value="NAD(P)-bd_dom_sf"/>
</dbReference>
<dbReference type="AlphaFoldDB" id="A0A6G9XTZ6"/>
<accession>A0A6G9XTZ6</accession>
<evidence type="ECO:0000313" key="2">
    <source>
        <dbReference type="EMBL" id="QIS04320.1"/>
    </source>
</evidence>
<proteinExistence type="predicted"/>
<gene>
    <name evidence="2" type="ORF">F5X71_20065</name>
</gene>
<dbReference type="Proteomes" id="UP000501705">
    <property type="component" value="Chromosome"/>
</dbReference>
<protein>
    <submittedName>
        <fullName evidence="2">NAD-dependent epimerase/dehydratase family protein</fullName>
    </submittedName>
</protein>
<dbReference type="RefSeq" id="WP_167463439.1">
    <property type="nucleotide sequence ID" value="NZ_CP046171.1"/>
</dbReference>
<dbReference type="EMBL" id="CP046171">
    <property type="protein sequence ID" value="QIS04320.1"/>
    <property type="molecule type" value="Genomic_DNA"/>
</dbReference>